<gene>
    <name evidence="1" type="ORF">OWV82_012630</name>
</gene>
<name>A0ACC1XRJ1_MELAZ</name>
<reference evidence="1 2" key="1">
    <citation type="journal article" date="2023" name="Science">
        <title>Complex scaffold remodeling in plant triterpene biosynthesis.</title>
        <authorList>
            <person name="De La Pena R."/>
            <person name="Hodgson H."/>
            <person name="Liu J.C."/>
            <person name="Stephenson M.J."/>
            <person name="Martin A.C."/>
            <person name="Owen C."/>
            <person name="Harkess A."/>
            <person name="Leebens-Mack J."/>
            <person name="Jimenez L.E."/>
            <person name="Osbourn A."/>
            <person name="Sattely E.S."/>
        </authorList>
    </citation>
    <scope>NUCLEOTIDE SEQUENCE [LARGE SCALE GENOMIC DNA]</scope>
    <source>
        <strain evidence="2">cv. JPN11</strain>
        <tissue evidence="1">Leaf</tissue>
    </source>
</reference>
<evidence type="ECO:0000313" key="1">
    <source>
        <dbReference type="EMBL" id="KAJ4714097.1"/>
    </source>
</evidence>
<comment type="caution">
    <text evidence="1">The sequence shown here is derived from an EMBL/GenBank/DDBJ whole genome shotgun (WGS) entry which is preliminary data.</text>
</comment>
<accession>A0ACC1XRJ1</accession>
<protein>
    <submittedName>
        <fullName evidence="1">F-box protein SKIP23-like</fullName>
    </submittedName>
</protein>
<dbReference type="EMBL" id="CM051400">
    <property type="protein sequence ID" value="KAJ4714097.1"/>
    <property type="molecule type" value="Genomic_DNA"/>
</dbReference>
<dbReference type="Proteomes" id="UP001164539">
    <property type="component" value="Chromosome 7"/>
</dbReference>
<sequence length="385" mass="44216">MSTSSTQPDWSELPDGLIHFISTKLENRNDTASLRSVCKKFQSLVPPPPERTLPPTALTIPYPISPTPEALAHYNLLEYKVFAIRSRDKIPGAAVWILKVQELGHGRARIKDALSRSVFGSMASHFPRTLNLLKYEIREISKAFELKLVLNEDLEGMQELVLSLPIVDKVVVSDDLDILIMHSGGYLNVWRKGDTSWTDIEIGANEIQCQDAMYYDKKFYAVESNGRTVSIDCKTLQVKEVVPALPRLSFGIFKYLMRFENCFHLIVKTQFDADHRNYFRNQFFYPVQFVIFRHDQQRNVWTEKMHGFQNRVFCVGEGCSYSFLASDFPGTRGNSIYFTDPLFRGLDGERPGWDAGIFNIDDYTSRPISRCPGYSRLFWPPPAWL</sequence>
<organism evidence="1 2">
    <name type="scientific">Melia azedarach</name>
    <name type="common">Chinaberry tree</name>
    <dbReference type="NCBI Taxonomy" id="155640"/>
    <lineage>
        <taxon>Eukaryota</taxon>
        <taxon>Viridiplantae</taxon>
        <taxon>Streptophyta</taxon>
        <taxon>Embryophyta</taxon>
        <taxon>Tracheophyta</taxon>
        <taxon>Spermatophyta</taxon>
        <taxon>Magnoliopsida</taxon>
        <taxon>eudicotyledons</taxon>
        <taxon>Gunneridae</taxon>
        <taxon>Pentapetalae</taxon>
        <taxon>rosids</taxon>
        <taxon>malvids</taxon>
        <taxon>Sapindales</taxon>
        <taxon>Meliaceae</taxon>
        <taxon>Melia</taxon>
    </lineage>
</organism>
<keyword evidence="2" id="KW-1185">Reference proteome</keyword>
<evidence type="ECO:0000313" key="2">
    <source>
        <dbReference type="Proteomes" id="UP001164539"/>
    </source>
</evidence>
<proteinExistence type="predicted"/>